<dbReference type="Gene3D" id="3.10.129.110">
    <property type="entry name" value="Polyketide synthase dehydratase"/>
    <property type="match status" value="1"/>
</dbReference>
<feature type="domain" description="Ketosynthase family 3 (KS3)" evidence="8">
    <location>
        <begin position="388"/>
        <end position="817"/>
    </location>
</feature>
<evidence type="ECO:0000256" key="5">
    <source>
        <dbReference type="PROSITE-ProRule" id="PRU01363"/>
    </source>
</evidence>
<feature type="domain" description="Carrier" evidence="7">
    <location>
        <begin position="1726"/>
        <end position="1803"/>
    </location>
</feature>
<dbReference type="InterPro" id="IPR014043">
    <property type="entry name" value="Acyl_transferase_dom"/>
</dbReference>
<dbReference type="Pfam" id="PF16073">
    <property type="entry name" value="SAT"/>
    <property type="match status" value="1"/>
</dbReference>
<evidence type="ECO:0000256" key="6">
    <source>
        <dbReference type="SAM" id="MobiDB-lite"/>
    </source>
</evidence>
<dbReference type="InterPro" id="IPR029058">
    <property type="entry name" value="AB_hydrolase_fold"/>
</dbReference>
<dbReference type="GO" id="GO:0006633">
    <property type="term" value="P:fatty acid biosynthetic process"/>
    <property type="evidence" value="ECO:0007669"/>
    <property type="project" value="InterPro"/>
</dbReference>
<proteinExistence type="predicted"/>
<sequence>MSSDTITSSDPVAPNYKPYPLPLKNLDNKQIFSGPDVLQKMCSMLNNIVKDDPILTAFFDRVGYHLRRYVGTLPIHQQNWFPCFTTLVDLFAQHEKSHACPALKFSLLCTTQIAQYMRYYGQASRPFPTTDSTYLVGACTGSFAASAISISPTPSELLPVAVESVLVALKTAMLALIVREDLCIPDEDQKAWCAVVGIEKAVAEDLIEKFNTEKHLPRVYQLYISSLSTGSVSISGPPGLLPQFLMSSALKHSLLPIELPYHAPHLFPSQDIIGELHDPSLYEQVQRVKIISAASGEVHTSFTFEDLLRRAVAETLTRPLQCNLVVDCLATELAHHAFTSCKIWHISYRGSFISNALSQISPGLTVVTDFSIENPAIITTPTSGNFSHSKIAVIGYSGRFPDAASNEEFWDLLLAGRDVHRTIPPDRFNWERHYDATGKTKNTSRIKYGCFIKEPGVFDARFFNMSPREAENTDPAQRLGIMSAYEAIEMAGLVPNSTASTQQDRIGVFYGVTSDDWREVNSGQNVDTYFIPGGNRAFIPGRMSYFFRFCGPSLSIDTACSSSFAAIQTACAYLWRGECDTALAGGVNVLTNPDNFCGLDRGHFLTAKGNCNAFDDAADGYCRSDSIGSVLLKRLEDALYDNDPIFGVIRGAYTNHCGRTDSITRPFEGDQVAVFNRITRYSGIDPLDVGYVEMHGTGTQAGDATEMKSVLSVFAPESKRNLPLHLGTAKANIGHAESASGVASMVKVLMMLKHSTIPPHCGIKTKINHTYPDDLLDRNIHIIFQPKEWKRDPGKKRLAFLNNFSAAGGNTAVLLEDAPEKLRSDVPDPRTRYTVAVTAKTVKSLERNIKNLVQYLTDNPDTSLSSLSYTTTARRMHQTYRVIVSGADICSIQNNLEKNLTKTHKEASNRPVVMVFSGQGTLYSGMGKQLFDAIPPFRDNLLRFNSIAERQGFPGFLSLIYGSTEDNVDQMRDHLALVCLQMALYTFWTSLGVKPIATIGHSLGEYPAMYASGVLSAADVIYLVGKRAELLAEKVRPRTHGMLAVRDSIVNIQGELDSACAVACFNQPNNNVISGPIRQLSSLKERLAVRGIGCTMLDVPFAFHSAQVDTILEDFKTMAQNIRYRAPQITYISPLLDAAVPAGDGHTLTAEYLTKACRRPVNFQGAIEAVQATNLISSKTMWLEIGSHPVCSGMVKGILGQDATTVASLRKNVDTWEVLTAGLEQLFLNGLDINWTEYHRPWMTQQEVLPLPLYSWDLKNYWIQYQNDFCLTKGECRAPAKDSQTSLFLSPSVQQILKQEHGTTTSTLSAVSDINDPSLSPILKGHVVHGAVLCPSSLYADVALTIATYMIQESNMSYESVGLDVADMQVQNPLVSQGKSANLYHVSATADWTANLISFRLFSGPEGNTTEHATFSVRITPRQTWLADWKRNTYLILSRIASLRASTLHGNAHVLKKRLAYQLFATTVEYGSDYQGMQEVVLDSDEHEATATVCFQTDENGFTFNPCWIDSLGHIAGLNMNSDISPGNTQVFVNQGWHRMRCAVPLTRGKTYQVYNRMQLEEGSTYLGDTYILEGDTVVALYEGVQFQGVPRRLLDRLLSGPKAAGQKVPQTNEAIPRQPQANSIAPKTDNTTARIMSIISSEAGVDANDMDPNDSFANYGIDSLLSLTISGRIQEETGTEVPSSLFAEYPTPNDLLNFLGASNTVSSATSDSVSGHETGIMTESASSDSILDTIRSTIASETGVAISDIKPATPFTDLGVDSLLGLTITSTLSETLGVDIPSTILADYPNLSEVGKSLGLDKSTPPPPPAKPVSPSSDATTGPQSTSVLLWGNTKTASKTIFFFPDGSGSATSYAHLPKIPDTAAYGLNCPYMKTPHDMNCSLEELTAKYILQIRRRQPTGPYYLAGWSAGGICAYEAARQLSDAGESTARLVLIDAPNPIGLENPPQRMYDFFDEIGVFGANGTAPSWLRPHFDAFIRLLDAYKISPFNLTVRTHLIYATLGVCHDGPKMEIRPDDPREMVWLLNDRKDFSGDGWASLVGRPNLHITVLDGVNHFSMMERGEHMSAFGQFLQRAMN</sequence>
<protein>
    <submittedName>
        <fullName evidence="10">Type I Polyketide synthases (Type I PKS)</fullName>
    </submittedName>
</protein>
<feature type="domain" description="PKS/mFAS DH" evidence="9">
    <location>
        <begin position="1294"/>
        <end position="1596"/>
    </location>
</feature>
<feature type="active site" description="Proton acceptor; for dehydratase activity" evidence="5">
    <location>
        <position position="1326"/>
    </location>
</feature>
<dbReference type="InterPro" id="IPR016039">
    <property type="entry name" value="Thiolase-like"/>
</dbReference>
<keyword evidence="3" id="KW-0808">Transferase</keyword>
<dbReference type="InterPro" id="IPR009081">
    <property type="entry name" value="PP-bd_ACP"/>
</dbReference>
<feature type="domain" description="Carrier" evidence="7">
    <location>
        <begin position="1630"/>
        <end position="1704"/>
    </location>
</feature>
<evidence type="ECO:0000259" key="8">
    <source>
        <dbReference type="PROSITE" id="PS52004"/>
    </source>
</evidence>
<dbReference type="Pfam" id="PF00975">
    <property type="entry name" value="Thioesterase"/>
    <property type="match status" value="1"/>
</dbReference>
<comment type="caution">
    <text evidence="10">The sequence shown here is derived from an EMBL/GenBank/DDBJ whole genome shotgun (WGS) entry which is preliminary data.</text>
</comment>
<evidence type="ECO:0000256" key="1">
    <source>
        <dbReference type="ARBA" id="ARBA00022450"/>
    </source>
</evidence>
<dbReference type="SUPFAM" id="SSF47336">
    <property type="entry name" value="ACP-like"/>
    <property type="match status" value="2"/>
</dbReference>
<dbReference type="GO" id="GO:0031177">
    <property type="term" value="F:phosphopantetheine binding"/>
    <property type="evidence" value="ECO:0007669"/>
    <property type="project" value="InterPro"/>
</dbReference>
<dbReference type="InterPro" id="IPR032088">
    <property type="entry name" value="SAT"/>
</dbReference>
<reference evidence="10 11" key="1">
    <citation type="submission" date="2019-08" db="EMBL/GenBank/DDBJ databases">
        <title>The genome sequence of a newly discovered highly antifungal drug resistant Aspergillus species, Aspergillus tanneri NIH 1004.</title>
        <authorList>
            <person name="Mounaud S."/>
            <person name="Singh I."/>
            <person name="Joardar V."/>
            <person name="Pakala S."/>
            <person name="Pakala S."/>
            <person name="Venepally P."/>
            <person name="Chung J.K."/>
            <person name="Losada L."/>
            <person name="Nierman W.C."/>
        </authorList>
    </citation>
    <scope>NUCLEOTIDE SEQUENCE [LARGE SCALE GENOMIC DNA]</scope>
    <source>
        <strain evidence="10 11">NIH1004</strain>
    </source>
</reference>
<dbReference type="InterPro" id="IPR001227">
    <property type="entry name" value="Ac_transferase_dom_sf"/>
</dbReference>
<dbReference type="PROSITE" id="PS00012">
    <property type="entry name" value="PHOSPHOPANTETHEINE"/>
    <property type="match status" value="1"/>
</dbReference>
<dbReference type="RefSeq" id="XP_033430194.1">
    <property type="nucleotide sequence ID" value="XM_033568199.1"/>
</dbReference>
<evidence type="ECO:0000313" key="10">
    <source>
        <dbReference type="EMBL" id="KAA8650833.1"/>
    </source>
</evidence>
<dbReference type="OrthoDB" id="329835at2759"/>
<dbReference type="SMART" id="SM01294">
    <property type="entry name" value="PKS_PP_betabranch"/>
    <property type="match status" value="1"/>
</dbReference>
<keyword evidence="2" id="KW-0597">Phosphoprotein</keyword>
<feature type="region of interest" description="C-terminal hotdog fold" evidence="5">
    <location>
        <begin position="1452"/>
        <end position="1596"/>
    </location>
</feature>
<feature type="region of interest" description="Disordered" evidence="6">
    <location>
        <begin position="1797"/>
        <end position="1828"/>
    </location>
</feature>
<dbReference type="InterPro" id="IPR001031">
    <property type="entry name" value="Thioesterase"/>
</dbReference>
<dbReference type="FunFam" id="1.10.1200.10:FF:000011">
    <property type="entry name" value="Sterigmatocystin biosynthesis polyketide synthase"/>
    <property type="match status" value="1"/>
</dbReference>
<evidence type="ECO:0000313" key="11">
    <source>
        <dbReference type="Proteomes" id="UP000324241"/>
    </source>
</evidence>
<dbReference type="PROSITE" id="PS50075">
    <property type="entry name" value="CARRIER"/>
    <property type="match status" value="2"/>
</dbReference>
<dbReference type="Gene3D" id="3.40.50.1820">
    <property type="entry name" value="alpha/beta hydrolase"/>
    <property type="match status" value="1"/>
</dbReference>
<dbReference type="SUPFAM" id="SSF52151">
    <property type="entry name" value="FabD/lysophospholipase-like"/>
    <property type="match status" value="1"/>
</dbReference>
<dbReference type="InterPro" id="IPR020806">
    <property type="entry name" value="PKS_PP-bd"/>
</dbReference>
<dbReference type="Pfam" id="PF00698">
    <property type="entry name" value="Acyl_transf_1"/>
    <property type="match status" value="1"/>
</dbReference>
<dbReference type="InterPro" id="IPR014030">
    <property type="entry name" value="Ketoacyl_synth_N"/>
</dbReference>
<dbReference type="CDD" id="cd00833">
    <property type="entry name" value="PKS"/>
    <property type="match status" value="1"/>
</dbReference>
<dbReference type="GeneID" id="54326224"/>
<dbReference type="SUPFAM" id="SSF55048">
    <property type="entry name" value="Probable ACP-binding domain of malonyl-CoA ACP transacylase"/>
    <property type="match status" value="1"/>
</dbReference>
<dbReference type="NCBIfam" id="TIGR04532">
    <property type="entry name" value="PT_fungal_PKS"/>
    <property type="match status" value="1"/>
</dbReference>
<organism evidence="10 11">
    <name type="scientific">Aspergillus tanneri</name>
    <dbReference type="NCBI Taxonomy" id="1220188"/>
    <lineage>
        <taxon>Eukaryota</taxon>
        <taxon>Fungi</taxon>
        <taxon>Dikarya</taxon>
        <taxon>Ascomycota</taxon>
        <taxon>Pezizomycotina</taxon>
        <taxon>Eurotiomycetes</taxon>
        <taxon>Eurotiomycetidae</taxon>
        <taxon>Eurotiales</taxon>
        <taxon>Aspergillaceae</taxon>
        <taxon>Aspergillus</taxon>
        <taxon>Aspergillus subgen. Circumdati</taxon>
    </lineage>
</organism>
<dbReference type="InterPro" id="IPR018201">
    <property type="entry name" value="Ketoacyl_synth_AS"/>
</dbReference>
<dbReference type="PROSITE" id="PS52004">
    <property type="entry name" value="KS3_2"/>
    <property type="match status" value="1"/>
</dbReference>
<evidence type="ECO:0000259" key="9">
    <source>
        <dbReference type="PROSITE" id="PS52019"/>
    </source>
</evidence>
<dbReference type="InterPro" id="IPR042104">
    <property type="entry name" value="PKS_dehydratase_sf"/>
</dbReference>
<dbReference type="InterPro" id="IPR016036">
    <property type="entry name" value="Malonyl_transacylase_ACP-bd"/>
</dbReference>
<dbReference type="InterPro" id="IPR049900">
    <property type="entry name" value="PKS_mFAS_DH"/>
</dbReference>
<keyword evidence="4" id="KW-0677">Repeat</keyword>
<dbReference type="PROSITE" id="PS00606">
    <property type="entry name" value="KS3_1"/>
    <property type="match status" value="1"/>
</dbReference>
<dbReference type="SMART" id="SM00825">
    <property type="entry name" value="PKS_KS"/>
    <property type="match status" value="1"/>
</dbReference>
<evidence type="ECO:0000256" key="4">
    <source>
        <dbReference type="ARBA" id="ARBA00022737"/>
    </source>
</evidence>
<dbReference type="InterPro" id="IPR014031">
    <property type="entry name" value="Ketoacyl_synth_C"/>
</dbReference>
<dbReference type="InterPro" id="IPR016035">
    <property type="entry name" value="Acyl_Trfase/lysoPLipase"/>
</dbReference>
<dbReference type="Gene3D" id="3.40.47.10">
    <property type="match status" value="1"/>
</dbReference>
<dbReference type="GO" id="GO:0044550">
    <property type="term" value="P:secondary metabolite biosynthetic process"/>
    <property type="evidence" value="ECO:0007669"/>
    <property type="project" value="TreeGrafter"/>
</dbReference>
<evidence type="ECO:0000256" key="3">
    <source>
        <dbReference type="ARBA" id="ARBA00022679"/>
    </source>
</evidence>
<dbReference type="Pfam" id="PF14765">
    <property type="entry name" value="PS-DH"/>
    <property type="match status" value="1"/>
</dbReference>
<dbReference type="VEuPathDB" id="FungiDB:EYZ11_003822"/>
<dbReference type="SMART" id="SM00823">
    <property type="entry name" value="PKS_PP"/>
    <property type="match status" value="2"/>
</dbReference>
<dbReference type="GO" id="GO:0004312">
    <property type="term" value="F:fatty acid synthase activity"/>
    <property type="evidence" value="ECO:0007669"/>
    <property type="project" value="TreeGrafter"/>
</dbReference>
<keyword evidence="1" id="KW-0596">Phosphopantetheine</keyword>
<dbReference type="SUPFAM" id="SSF53901">
    <property type="entry name" value="Thiolase-like"/>
    <property type="match status" value="1"/>
</dbReference>
<evidence type="ECO:0000256" key="2">
    <source>
        <dbReference type="ARBA" id="ARBA00022553"/>
    </source>
</evidence>
<feature type="compositionally biased region" description="Polar residues" evidence="6">
    <location>
        <begin position="1609"/>
        <end position="1629"/>
    </location>
</feature>
<accession>A0A5M9N116</accession>
<name>A0A5M9N116_9EURO</name>
<feature type="region of interest" description="Disordered" evidence="6">
    <location>
        <begin position="1604"/>
        <end position="1629"/>
    </location>
</feature>
<dbReference type="Gene3D" id="3.40.366.10">
    <property type="entry name" value="Malonyl-Coenzyme A Acyl Carrier Protein, domain 2"/>
    <property type="match status" value="2"/>
</dbReference>
<dbReference type="Pfam" id="PF02801">
    <property type="entry name" value="Ketoacyl-synt_C"/>
    <property type="match status" value="1"/>
</dbReference>
<dbReference type="Pfam" id="PF00109">
    <property type="entry name" value="ketoacyl-synt"/>
    <property type="match status" value="1"/>
</dbReference>
<dbReference type="EMBL" id="QUQM01000001">
    <property type="protein sequence ID" value="KAA8650833.1"/>
    <property type="molecule type" value="Genomic_DNA"/>
</dbReference>
<dbReference type="GO" id="GO:0004315">
    <property type="term" value="F:3-oxoacyl-[acyl-carrier-protein] synthase activity"/>
    <property type="evidence" value="ECO:0007669"/>
    <property type="project" value="InterPro"/>
</dbReference>
<dbReference type="FunFam" id="3.10.129.110:FF:000001">
    <property type="entry name" value="Sterigmatocystin biosynthesis polyketide synthase"/>
    <property type="match status" value="1"/>
</dbReference>
<dbReference type="InterPro" id="IPR036736">
    <property type="entry name" value="ACP-like_sf"/>
</dbReference>
<dbReference type="InterPro" id="IPR050091">
    <property type="entry name" value="PKS_NRPS_Biosynth_Enz"/>
</dbReference>
<gene>
    <name evidence="10" type="ORF">ATNIH1004_003522</name>
</gene>
<evidence type="ECO:0000259" key="7">
    <source>
        <dbReference type="PROSITE" id="PS50075"/>
    </source>
</evidence>
<dbReference type="FunFam" id="3.40.50.1820:FF:000116">
    <property type="entry name" value="Sterigmatocystin biosynthesis polyketide synthase"/>
    <property type="match status" value="1"/>
</dbReference>
<dbReference type="PANTHER" id="PTHR43775">
    <property type="entry name" value="FATTY ACID SYNTHASE"/>
    <property type="match status" value="1"/>
</dbReference>
<dbReference type="Gene3D" id="1.10.1200.10">
    <property type="entry name" value="ACP-like"/>
    <property type="match status" value="2"/>
</dbReference>
<dbReference type="PANTHER" id="PTHR43775:SF45">
    <property type="entry name" value="CONIDIAL PIGMENT POLYKETIDE SYNTHASE ALB1"/>
    <property type="match status" value="1"/>
</dbReference>
<feature type="active site" description="Proton donor; for dehydratase activity" evidence="5">
    <location>
        <position position="1510"/>
    </location>
</feature>
<feature type="compositionally biased region" description="Polar residues" evidence="6">
    <location>
        <begin position="1819"/>
        <end position="1828"/>
    </location>
</feature>
<dbReference type="InterPro" id="IPR030918">
    <property type="entry name" value="PT_fungal_PKS"/>
</dbReference>
<dbReference type="SUPFAM" id="SSF53474">
    <property type="entry name" value="alpha/beta-Hydrolases"/>
    <property type="match status" value="1"/>
</dbReference>
<dbReference type="Proteomes" id="UP000324241">
    <property type="component" value="Unassembled WGS sequence"/>
</dbReference>
<dbReference type="Gene3D" id="3.30.70.3290">
    <property type="match status" value="1"/>
</dbReference>
<dbReference type="Pfam" id="PF22621">
    <property type="entry name" value="CurL-like_PKS_C"/>
    <property type="match status" value="1"/>
</dbReference>
<dbReference type="PROSITE" id="PS52019">
    <property type="entry name" value="PKS_MFAS_DH"/>
    <property type="match status" value="1"/>
</dbReference>
<dbReference type="InterPro" id="IPR020841">
    <property type="entry name" value="PKS_Beta-ketoAc_synthase_dom"/>
</dbReference>
<dbReference type="SMART" id="SM00827">
    <property type="entry name" value="PKS_AT"/>
    <property type="match status" value="1"/>
</dbReference>
<dbReference type="Pfam" id="PF00550">
    <property type="entry name" value="PP-binding"/>
    <property type="match status" value="2"/>
</dbReference>
<feature type="region of interest" description="N-terminal hotdog fold" evidence="5">
    <location>
        <begin position="1294"/>
        <end position="1424"/>
    </location>
</feature>
<dbReference type="InterPro" id="IPR049551">
    <property type="entry name" value="PKS_DH_C"/>
</dbReference>
<dbReference type="InterPro" id="IPR006162">
    <property type="entry name" value="Ppantetheine_attach_site"/>
</dbReference>